<protein>
    <submittedName>
        <fullName evidence="1">Uncharacterized protein</fullName>
    </submittedName>
</protein>
<reference evidence="2" key="1">
    <citation type="submission" date="2014-09" db="EMBL/GenBank/DDBJ databases">
        <authorList>
            <person name="Sharma Rahul"/>
            <person name="Thines Marco"/>
        </authorList>
    </citation>
    <scope>NUCLEOTIDE SEQUENCE [LARGE SCALE GENOMIC DNA]</scope>
</reference>
<name>A0A0P1AE34_PLAHL</name>
<evidence type="ECO:0000313" key="2">
    <source>
        <dbReference type="Proteomes" id="UP000054928"/>
    </source>
</evidence>
<dbReference type="AlphaFoldDB" id="A0A0P1AE34"/>
<organism evidence="1 2">
    <name type="scientific">Plasmopara halstedii</name>
    <name type="common">Downy mildew of sunflower</name>
    <dbReference type="NCBI Taxonomy" id="4781"/>
    <lineage>
        <taxon>Eukaryota</taxon>
        <taxon>Sar</taxon>
        <taxon>Stramenopiles</taxon>
        <taxon>Oomycota</taxon>
        <taxon>Peronosporomycetes</taxon>
        <taxon>Peronosporales</taxon>
        <taxon>Peronosporaceae</taxon>
        <taxon>Plasmopara</taxon>
    </lineage>
</organism>
<dbReference type="RefSeq" id="XP_024575354.1">
    <property type="nucleotide sequence ID" value="XM_024724483.1"/>
</dbReference>
<dbReference type="Proteomes" id="UP000054928">
    <property type="component" value="Unassembled WGS sequence"/>
</dbReference>
<dbReference type="EMBL" id="CCYD01000344">
    <property type="protein sequence ID" value="CEG38985.1"/>
    <property type="molecule type" value="Genomic_DNA"/>
</dbReference>
<evidence type="ECO:0000313" key="1">
    <source>
        <dbReference type="EMBL" id="CEG38985.1"/>
    </source>
</evidence>
<dbReference type="GeneID" id="36404082"/>
<sequence length="90" mass="10507">MLLNRVKHSKGVIHDYKFTLKTAEFRMLEKGIGIMKALVITDKNVASVHLNRFINALMVYIKKGNMNPVEALGFTKRCHWNYWSQNLQWG</sequence>
<accession>A0A0P1AE34</accession>
<proteinExistence type="predicted"/>
<keyword evidence="2" id="KW-1185">Reference proteome</keyword>